<dbReference type="RefSeq" id="WP_146791424.1">
    <property type="nucleotide sequence ID" value="NZ_VOLT01000015.1"/>
</dbReference>
<dbReference type="SUPFAM" id="SSF53850">
    <property type="entry name" value="Periplasmic binding protein-like II"/>
    <property type="match status" value="1"/>
</dbReference>
<name>A0A5C6Q5L7_9GAMM</name>
<reference evidence="5 6" key="1">
    <citation type="submission" date="2019-07" db="EMBL/GenBank/DDBJ databases">
        <title>Genomes of sea-ice associated Colwellia species.</title>
        <authorList>
            <person name="Bowman J.P."/>
        </authorList>
    </citation>
    <scope>NUCLEOTIDE SEQUENCE [LARGE SCALE GENOMIC DNA]</scope>
    <source>
        <strain evidence="5 6">ACAM 459</strain>
    </source>
</reference>
<comment type="caution">
    <text evidence="5">The sequence shown here is derived from an EMBL/GenBank/DDBJ whole genome shotgun (WGS) entry which is preliminary data.</text>
</comment>
<feature type="domain" description="Solute-binding protein family 3/N-terminal" evidence="4">
    <location>
        <begin position="25"/>
        <end position="231"/>
    </location>
</feature>
<dbReference type="OrthoDB" id="245568at2"/>
<evidence type="ECO:0000256" key="3">
    <source>
        <dbReference type="SAM" id="SignalP"/>
    </source>
</evidence>
<evidence type="ECO:0000259" key="4">
    <source>
        <dbReference type="Pfam" id="PF00497"/>
    </source>
</evidence>
<evidence type="ECO:0000256" key="1">
    <source>
        <dbReference type="ARBA" id="ARBA00010333"/>
    </source>
</evidence>
<dbReference type="PANTHER" id="PTHR35936:SF25">
    <property type="entry name" value="ABC TRANSPORTER SUBSTRATE-BINDING PROTEIN"/>
    <property type="match status" value="1"/>
</dbReference>
<keyword evidence="2 3" id="KW-0732">Signal</keyword>
<evidence type="ECO:0000313" key="5">
    <source>
        <dbReference type="EMBL" id="TWX64102.1"/>
    </source>
</evidence>
<dbReference type="PANTHER" id="PTHR35936">
    <property type="entry name" value="MEMBRANE-BOUND LYTIC MUREIN TRANSGLYCOSYLASE F"/>
    <property type="match status" value="1"/>
</dbReference>
<dbReference type="EMBL" id="VOLT01000015">
    <property type="protein sequence ID" value="TWX64102.1"/>
    <property type="molecule type" value="Genomic_DNA"/>
</dbReference>
<dbReference type="Gene3D" id="3.40.190.10">
    <property type="entry name" value="Periplasmic binding protein-like II"/>
    <property type="match status" value="2"/>
</dbReference>
<comment type="similarity">
    <text evidence="1">Belongs to the bacterial solute-binding protein 3 family.</text>
</comment>
<feature type="signal peptide" evidence="3">
    <location>
        <begin position="1"/>
        <end position="20"/>
    </location>
</feature>
<sequence>MITRLVCLFILASISFNSYSNSKVTLAVENSWPPYSNNQGNGLSKEIIKKAYHAVNVEVEFIVVPYARALHMVKVGSADGAFNVTKQANTESIFNFGEEPLLQATASFYYNNDSDLDFSSASDIPDRTTIALILGYEYGDAFQQNKHRFQEVRVGTQKQIVHLLRKKRVDMAIMFDEVAKDTMTRMGLEHSSIKQGQVNHQSNIYVAFSKKSDTKAMMKLLDKGLKSLKASLENHPLNP</sequence>
<dbReference type="Proteomes" id="UP000321822">
    <property type="component" value="Unassembled WGS sequence"/>
</dbReference>
<dbReference type="AlphaFoldDB" id="A0A5C6Q5L7"/>
<gene>
    <name evidence="5" type="ORF">ESZ36_20740</name>
</gene>
<evidence type="ECO:0000256" key="2">
    <source>
        <dbReference type="ARBA" id="ARBA00022729"/>
    </source>
</evidence>
<dbReference type="InterPro" id="IPR001638">
    <property type="entry name" value="Solute-binding_3/MltF_N"/>
</dbReference>
<evidence type="ECO:0000313" key="6">
    <source>
        <dbReference type="Proteomes" id="UP000321822"/>
    </source>
</evidence>
<dbReference type="Pfam" id="PF00497">
    <property type="entry name" value="SBP_bac_3"/>
    <property type="match status" value="1"/>
</dbReference>
<proteinExistence type="inferred from homology"/>
<feature type="chain" id="PRO_5022856926" evidence="3">
    <location>
        <begin position="21"/>
        <end position="239"/>
    </location>
</feature>
<accession>A0A5C6Q5L7</accession>
<organism evidence="5 6">
    <name type="scientific">Colwellia demingiae</name>
    <dbReference type="NCBI Taxonomy" id="89401"/>
    <lineage>
        <taxon>Bacteria</taxon>
        <taxon>Pseudomonadati</taxon>
        <taxon>Pseudomonadota</taxon>
        <taxon>Gammaproteobacteria</taxon>
        <taxon>Alteromonadales</taxon>
        <taxon>Colwelliaceae</taxon>
        <taxon>Colwellia</taxon>
    </lineage>
</organism>
<keyword evidence="6" id="KW-1185">Reference proteome</keyword>
<protein>
    <submittedName>
        <fullName evidence="5">Amino acid ABC transporter substrate-binding protein</fullName>
    </submittedName>
</protein>